<feature type="domain" description="Cell envelope-related transcriptional attenuator" evidence="2">
    <location>
        <begin position="85"/>
        <end position="244"/>
    </location>
</feature>
<accession>A0A1F6MC48</accession>
<proteinExistence type="inferred from homology"/>
<evidence type="ECO:0000313" key="5">
    <source>
        <dbReference type="Proteomes" id="UP000177953"/>
    </source>
</evidence>
<dbReference type="AlphaFoldDB" id="A0A1F6MC48"/>
<dbReference type="PANTHER" id="PTHR33392">
    <property type="entry name" value="POLYISOPRENYL-TEICHOIC ACID--PEPTIDOGLYCAN TEICHOIC ACID TRANSFERASE TAGU"/>
    <property type="match status" value="1"/>
</dbReference>
<dbReference type="InterPro" id="IPR004474">
    <property type="entry name" value="LytR_CpsA_psr"/>
</dbReference>
<evidence type="ECO:0000256" key="1">
    <source>
        <dbReference type="ARBA" id="ARBA00006068"/>
    </source>
</evidence>
<dbReference type="Gene3D" id="3.40.630.190">
    <property type="entry name" value="LCP protein"/>
    <property type="match status" value="1"/>
</dbReference>
<protein>
    <recommendedName>
        <fullName evidence="6">Cell envelope-related transcriptional attenuator domain-containing protein</fullName>
    </recommendedName>
</protein>
<organism evidence="4 5">
    <name type="scientific">Candidatus Magasanikbacteria bacterium RIFCSPHIGHO2_01_FULL_47_8</name>
    <dbReference type="NCBI Taxonomy" id="1798673"/>
    <lineage>
        <taxon>Bacteria</taxon>
        <taxon>Candidatus Magasanikiibacteriota</taxon>
    </lineage>
</organism>
<reference evidence="4 5" key="1">
    <citation type="journal article" date="2016" name="Nat. Commun.">
        <title>Thousands of microbial genomes shed light on interconnected biogeochemical processes in an aquifer system.</title>
        <authorList>
            <person name="Anantharaman K."/>
            <person name="Brown C.T."/>
            <person name="Hug L.A."/>
            <person name="Sharon I."/>
            <person name="Castelle C.J."/>
            <person name="Probst A.J."/>
            <person name="Thomas B.C."/>
            <person name="Singh A."/>
            <person name="Wilkins M.J."/>
            <person name="Karaoz U."/>
            <person name="Brodie E.L."/>
            <person name="Williams K.H."/>
            <person name="Hubbard S.S."/>
            <person name="Banfield J.F."/>
        </authorList>
    </citation>
    <scope>NUCLEOTIDE SEQUENCE [LARGE SCALE GENOMIC DNA]</scope>
</reference>
<dbReference type="InterPro" id="IPR027381">
    <property type="entry name" value="LytR/CpsA/Psr_C"/>
</dbReference>
<evidence type="ECO:0000259" key="2">
    <source>
        <dbReference type="Pfam" id="PF03816"/>
    </source>
</evidence>
<dbReference type="Proteomes" id="UP000177953">
    <property type="component" value="Unassembled WGS sequence"/>
</dbReference>
<gene>
    <name evidence="4" type="ORF">A2754_00410</name>
</gene>
<dbReference type="PANTHER" id="PTHR33392:SF6">
    <property type="entry name" value="POLYISOPRENYL-TEICHOIC ACID--PEPTIDOGLYCAN TEICHOIC ACID TRANSFERASE TAGU"/>
    <property type="match status" value="1"/>
</dbReference>
<dbReference type="InterPro" id="IPR050922">
    <property type="entry name" value="LytR/CpsA/Psr_CW_biosynth"/>
</dbReference>
<dbReference type="NCBIfam" id="TIGR00350">
    <property type="entry name" value="lytR_cpsA_psr"/>
    <property type="match status" value="1"/>
</dbReference>
<dbReference type="Pfam" id="PF13399">
    <property type="entry name" value="LytR_C"/>
    <property type="match status" value="1"/>
</dbReference>
<feature type="non-terminal residue" evidence="4">
    <location>
        <position position="1"/>
    </location>
</feature>
<comment type="similarity">
    <text evidence="1">Belongs to the LytR/CpsA/Psr (LCP) family.</text>
</comment>
<comment type="caution">
    <text evidence="4">The sequence shown here is derived from an EMBL/GenBank/DDBJ whole genome shotgun (WGS) entry which is preliminary data.</text>
</comment>
<evidence type="ECO:0000313" key="4">
    <source>
        <dbReference type="EMBL" id="OGH69211.1"/>
    </source>
</evidence>
<feature type="domain" description="LytR/CpsA/Psr regulator C-terminal" evidence="3">
    <location>
        <begin position="363"/>
        <end position="427"/>
    </location>
</feature>
<evidence type="ECO:0000259" key="3">
    <source>
        <dbReference type="Pfam" id="PF13399"/>
    </source>
</evidence>
<name>A0A1F6MC48_9BACT</name>
<dbReference type="Gene3D" id="3.30.70.2390">
    <property type="match status" value="1"/>
</dbReference>
<dbReference type="EMBL" id="MFPU01000057">
    <property type="protein sequence ID" value="OGH69211.1"/>
    <property type="molecule type" value="Genomic_DNA"/>
</dbReference>
<sequence>RVVIVGTLILLLTIFIARHFTMGSWPDQATAYDEKTLRPKNDGFFQSIKNFVFNSDNLLEGQREDRINILLLGIGGAGHDGPYLTDTNIILSIKPSTKEVALISVPRDLGVKIPGHDWRKINSAGAFGEAENPGSGGEFARKVFADTFDVEIPYYIRIDFKAFQELIDEVGGVTVNVPRAFTDKAFPGPNFSYTTIHFDAGVQTLNGQHALEFSRSRHGDNGEGSDFARSHRQQLVLMALKEKFLSFGTYANPLLVQKIWDSLSTHITTNLNFGQIMYLATFGREMNGISKTLVLDNSANGYLVSTTGENGAFILSPKTGSFDSINTSIKDIFAAESSASVAVVTTTTLASAPPQNGTLLPAVEIEIQNGTWRAGLASRLKKRLEEKGFSILAIGNSLKRPISTTTIYLINADSDKKVAEALASELHAQISSAFPEWLKQSYDDVKTVDDESGMKYNRDTDMLVILGSDIKE</sequence>
<dbReference type="Pfam" id="PF03816">
    <property type="entry name" value="LytR_cpsA_psr"/>
    <property type="match status" value="1"/>
</dbReference>
<evidence type="ECO:0008006" key="6">
    <source>
        <dbReference type="Google" id="ProtNLM"/>
    </source>
</evidence>